<sequence length="72" mass="8124">MARSNSSSISTVKELLEAPPNSLNGRMKRLRNELRQLKDLPKEILSCSPVDGTESLKQWEAKIRGPIDTPYE</sequence>
<evidence type="ECO:0000313" key="2">
    <source>
        <dbReference type="EMBL" id="CAF4394260.1"/>
    </source>
</evidence>
<dbReference type="Proteomes" id="UP000663874">
    <property type="component" value="Unassembled WGS sequence"/>
</dbReference>
<evidence type="ECO:0000259" key="1">
    <source>
        <dbReference type="PROSITE" id="PS50127"/>
    </source>
</evidence>
<comment type="caution">
    <text evidence="2">The sequence shown here is derived from an EMBL/GenBank/DDBJ whole genome shotgun (WGS) entry which is preliminary data.</text>
</comment>
<feature type="non-terminal residue" evidence="2">
    <location>
        <position position="1"/>
    </location>
</feature>
<dbReference type="Gene3D" id="3.10.110.10">
    <property type="entry name" value="Ubiquitin Conjugating Enzyme"/>
    <property type="match status" value="1"/>
</dbReference>
<name>A0A820NU09_9BILA</name>
<dbReference type="EMBL" id="CAJOBE010063645">
    <property type="protein sequence ID" value="CAF4394260.1"/>
    <property type="molecule type" value="Genomic_DNA"/>
</dbReference>
<organism evidence="2 3">
    <name type="scientific">Rotaria sordida</name>
    <dbReference type="NCBI Taxonomy" id="392033"/>
    <lineage>
        <taxon>Eukaryota</taxon>
        <taxon>Metazoa</taxon>
        <taxon>Spiralia</taxon>
        <taxon>Gnathifera</taxon>
        <taxon>Rotifera</taxon>
        <taxon>Eurotatoria</taxon>
        <taxon>Bdelloidea</taxon>
        <taxon>Philodinida</taxon>
        <taxon>Philodinidae</taxon>
        <taxon>Rotaria</taxon>
    </lineage>
</organism>
<protein>
    <recommendedName>
        <fullName evidence="1">UBC core domain-containing protein</fullName>
    </recommendedName>
</protein>
<dbReference type="InterPro" id="IPR000608">
    <property type="entry name" value="UBC"/>
</dbReference>
<feature type="domain" description="UBC core" evidence="1">
    <location>
        <begin position="25"/>
        <end position="72"/>
    </location>
</feature>
<dbReference type="CDD" id="cd00195">
    <property type="entry name" value="UBCc_UEV"/>
    <property type="match status" value="1"/>
</dbReference>
<dbReference type="PROSITE" id="PS50127">
    <property type="entry name" value="UBC_2"/>
    <property type="match status" value="1"/>
</dbReference>
<evidence type="ECO:0000313" key="3">
    <source>
        <dbReference type="Proteomes" id="UP000663874"/>
    </source>
</evidence>
<dbReference type="InterPro" id="IPR016135">
    <property type="entry name" value="UBQ-conjugating_enzyme/RWD"/>
</dbReference>
<dbReference type="SUPFAM" id="SSF54495">
    <property type="entry name" value="UBC-like"/>
    <property type="match status" value="1"/>
</dbReference>
<proteinExistence type="predicted"/>
<dbReference type="AlphaFoldDB" id="A0A820NU09"/>
<gene>
    <name evidence="2" type="ORF">FNK824_LOCUS43735</name>
</gene>
<accession>A0A820NU09</accession>
<reference evidence="2" key="1">
    <citation type="submission" date="2021-02" db="EMBL/GenBank/DDBJ databases">
        <authorList>
            <person name="Nowell W R."/>
        </authorList>
    </citation>
    <scope>NUCLEOTIDE SEQUENCE</scope>
</reference>